<feature type="zinc finger region" description="C3H1-type" evidence="6">
    <location>
        <begin position="1"/>
        <end position="25"/>
    </location>
</feature>
<organism evidence="9 10">
    <name type="scientific">Dimargaris verticillata</name>
    <dbReference type="NCBI Taxonomy" id="2761393"/>
    <lineage>
        <taxon>Eukaryota</taxon>
        <taxon>Fungi</taxon>
        <taxon>Fungi incertae sedis</taxon>
        <taxon>Zoopagomycota</taxon>
        <taxon>Kickxellomycotina</taxon>
        <taxon>Dimargaritomycetes</taxon>
        <taxon>Dimargaritales</taxon>
        <taxon>Dimargaritaceae</taxon>
        <taxon>Dimargaris</taxon>
    </lineage>
</organism>
<accession>A0A9W8EAJ5</accession>
<dbReference type="OrthoDB" id="20729at2759"/>
<evidence type="ECO:0000256" key="2">
    <source>
        <dbReference type="ARBA" id="ARBA00022723"/>
    </source>
</evidence>
<dbReference type="PANTHER" id="PTHR46527">
    <property type="entry name" value="NUCLEOPORIN-LIKE PROTEIN 2"/>
    <property type="match status" value="1"/>
</dbReference>
<dbReference type="Pfam" id="PF18044">
    <property type="entry name" value="zf-CCCH_4"/>
    <property type="match status" value="1"/>
</dbReference>
<dbReference type="SMART" id="SM00356">
    <property type="entry name" value="ZnF_C3H1"/>
    <property type="match status" value="1"/>
</dbReference>
<evidence type="ECO:0000259" key="8">
    <source>
        <dbReference type="PROSITE" id="PS50103"/>
    </source>
</evidence>
<keyword evidence="10" id="KW-1185">Reference proteome</keyword>
<proteinExistence type="predicted"/>
<keyword evidence="5" id="KW-0539">Nucleus</keyword>
<dbReference type="GO" id="GO:0005634">
    <property type="term" value="C:nucleus"/>
    <property type="evidence" value="ECO:0007669"/>
    <property type="project" value="UniProtKB-SubCell"/>
</dbReference>
<feature type="domain" description="C3H1-type" evidence="8">
    <location>
        <begin position="1"/>
        <end position="25"/>
    </location>
</feature>
<evidence type="ECO:0000256" key="5">
    <source>
        <dbReference type="ARBA" id="ARBA00023242"/>
    </source>
</evidence>
<evidence type="ECO:0000256" key="6">
    <source>
        <dbReference type="PROSITE-ProRule" id="PRU00723"/>
    </source>
</evidence>
<keyword evidence="4 6" id="KW-0862">Zinc</keyword>
<dbReference type="InterPro" id="IPR036855">
    <property type="entry name" value="Znf_CCCH_sf"/>
</dbReference>
<dbReference type="Proteomes" id="UP001151582">
    <property type="component" value="Unassembled WGS sequence"/>
</dbReference>
<feature type="region of interest" description="Disordered" evidence="7">
    <location>
        <begin position="29"/>
        <end position="67"/>
    </location>
</feature>
<dbReference type="AlphaFoldDB" id="A0A9W8EAJ5"/>
<dbReference type="InterPro" id="IPR000571">
    <property type="entry name" value="Znf_CCCH"/>
</dbReference>
<dbReference type="PANTHER" id="PTHR46527:SF1">
    <property type="entry name" value="NUCLEOPORIN NUP42"/>
    <property type="match status" value="1"/>
</dbReference>
<dbReference type="InterPro" id="IPR041367">
    <property type="entry name" value="Znf-CCCH_4"/>
</dbReference>
<dbReference type="SUPFAM" id="SSF90229">
    <property type="entry name" value="CCCH zinc finger"/>
    <property type="match status" value="1"/>
</dbReference>
<keyword evidence="2 6" id="KW-0479">Metal-binding</keyword>
<gene>
    <name evidence="9" type="ORF">H4R34_001198</name>
</gene>
<dbReference type="GO" id="GO:0008270">
    <property type="term" value="F:zinc ion binding"/>
    <property type="evidence" value="ECO:0007669"/>
    <property type="project" value="UniProtKB-KW"/>
</dbReference>
<protein>
    <recommendedName>
        <fullName evidence="8">C3H1-type domain-containing protein</fullName>
    </recommendedName>
</protein>
<evidence type="ECO:0000256" key="1">
    <source>
        <dbReference type="ARBA" id="ARBA00004123"/>
    </source>
</evidence>
<name>A0A9W8EAJ5_9FUNG</name>
<dbReference type="InterPro" id="IPR051767">
    <property type="entry name" value="Nucleoporin_NUP42"/>
</dbReference>
<evidence type="ECO:0000313" key="9">
    <source>
        <dbReference type="EMBL" id="KAJ1983577.1"/>
    </source>
</evidence>
<evidence type="ECO:0000256" key="7">
    <source>
        <dbReference type="SAM" id="MobiDB-lite"/>
    </source>
</evidence>
<dbReference type="PROSITE" id="PS50103">
    <property type="entry name" value="ZF_C3H1"/>
    <property type="match status" value="1"/>
</dbReference>
<dbReference type="EMBL" id="JANBQB010000049">
    <property type="protein sequence ID" value="KAJ1983577.1"/>
    <property type="molecule type" value="Genomic_DNA"/>
</dbReference>
<keyword evidence="3 6" id="KW-0863">Zinc-finger</keyword>
<evidence type="ECO:0000256" key="4">
    <source>
        <dbReference type="ARBA" id="ARBA00022833"/>
    </source>
</evidence>
<comment type="subcellular location">
    <subcellularLocation>
        <location evidence="1">Nucleus</location>
    </subcellularLocation>
</comment>
<sequence>MPVCKFFLQNRCAYGDRCKFEHPRNHGNSQFGQSGFGSGGFNRNSRSGGFSGPGPAVDKPGAPTATTIENDLKNHQMMWPYSCYGPEKNYPNLISDADMSFEELRVEYYACRKMDGNDFRYVNSLPALAQKVESQIQSLSRSYSASAQLAISRYDKARQESQQPGAASAGGGAFGTAAPAPAFGQPSFGTAAPMSQQQSLGGFGGASAFGASALQSTAPAFGGATAPAANRFGALAGSTAAPPPAAGFGALPGASAALPTAGSTGFGAMGGSAPISSAFGNPPAPAAFSGGGGGRLPPNSNPTRSQAPPHDYSPEELNAFRAPNFTLGQIPEFEPPVDLRQIG</sequence>
<dbReference type="Gene3D" id="4.10.1000.10">
    <property type="entry name" value="Zinc finger, CCCH-type"/>
    <property type="match status" value="1"/>
</dbReference>
<reference evidence="9" key="1">
    <citation type="submission" date="2022-07" db="EMBL/GenBank/DDBJ databases">
        <title>Phylogenomic reconstructions and comparative analyses of Kickxellomycotina fungi.</title>
        <authorList>
            <person name="Reynolds N.K."/>
            <person name="Stajich J.E."/>
            <person name="Barry K."/>
            <person name="Grigoriev I.V."/>
            <person name="Crous P."/>
            <person name="Smith M.E."/>
        </authorList>
    </citation>
    <scope>NUCLEOTIDE SEQUENCE</scope>
    <source>
        <strain evidence="9">RSA 567</strain>
    </source>
</reference>
<feature type="region of interest" description="Disordered" evidence="7">
    <location>
        <begin position="282"/>
        <end position="343"/>
    </location>
</feature>
<evidence type="ECO:0000256" key="3">
    <source>
        <dbReference type="ARBA" id="ARBA00022771"/>
    </source>
</evidence>
<evidence type="ECO:0000313" key="10">
    <source>
        <dbReference type="Proteomes" id="UP001151582"/>
    </source>
</evidence>
<comment type="caution">
    <text evidence="9">The sequence shown here is derived from an EMBL/GenBank/DDBJ whole genome shotgun (WGS) entry which is preliminary data.</text>
</comment>